<evidence type="ECO:0000313" key="2">
    <source>
        <dbReference type="Proteomes" id="UP000320209"/>
    </source>
</evidence>
<dbReference type="EMBL" id="VFOV01000001">
    <property type="protein sequence ID" value="TQL70076.1"/>
    <property type="molecule type" value="Genomic_DNA"/>
</dbReference>
<dbReference type="OrthoDB" id="3794037at2"/>
<comment type="caution">
    <text evidence="1">The sequence shown here is derived from an EMBL/GenBank/DDBJ whole genome shotgun (WGS) entry which is preliminary data.</text>
</comment>
<keyword evidence="2" id="KW-1185">Reference proteome</keyword>
<proteinExistence type="predicted"/>
<reference evidence="1 2" key="1">
    <citation type="submission" date="2019-06" db="EMBL/GenBank/DDBJ databases">
        <title>Sequencing the genomes of 1000 actinobacteria strains.</title>
        <authorList>
            <person name="Klenk H.-P."/>
        </authorList>
    </citation>
    <scope>NUCLEOTIDE SEQUENCE [LARGE SCALE GENOMIC DNA]</scope>
    <source>
        <strain evidence="1 2">DSM 25218</strain>
    </source>
</reference>
<protein>
    <submittedName>
        <fullName evidence="1">Uncharacterized protein</fullName>
    </submittedName>
</protein>
<evidence type="ECO:0000313" key="1">
    <source>
        <dbReference type="EMBL" id="TQL70076.1"/>
    </source>
</evidence>
<accession>A0A543AC67</accession>
<name>A0A543AC67_9ACTN</name>
<organism evidence="1 2">
    <name type="scientific">Nocardioides albertanoniae</name>
    <dbReference type="NCBI Taxonomy" id="1175486"/>
    <lineage>
        <taxon>Bacteria</taxon>
        <taxon>Bacillati</taxon>
        <taxon>Actinomycetota</taxon>
        <taxon>Actinomycetes</taxon>
        <taxon>Propionibacteriales</taxon>
        <taxon>Nocardioidaceae</taxon>
        <taxon>Nocardioides</taxon>
    </lineage>
</organism>
<sequence>MRSHELAWAVGLLECVPQVEVTELEALDGHVDVQGVSVAVVDVRVTVADAASAQVLAESLILPEWLCPGVDLVVEDRRLRIWQGWVPEGSHEVPVSIEVATWEPASMPALTSGLPAFEAVSA</sequence>
<dbReference type="RefSeq" id="WP_141781879.1">
    <property type="nucleotide sequence ID" value="NZ_VFOV01000001.1"/>
</dbReference>
<dbReference type="Proteomes" id="UP000320209">
    <property type="component" value="Unassembled WGS sequence"/>
</dbReference>
<gene>
    <name evidence="1" type="ORF">FB381_4002</name>
</gene>
<dbReference type="AlphaFoldDB" id="A0A543AC67"/>